<proteinExistence type="predicted"/>
<keyword evidence="2" id="KW-0812">Transmembrane</keyword>
<evidence type="ECO:0000256" key="1">
    <source>
        <dbReference type="SAM" id="MobiDB-lite"/>
    </source>
</evidence>
<evidence type="ECO:0000256" key="2">
    <source>
        <dbReference type="SAM" id="Phobius"/>
    </source>
</evidence>
<feature type="transmembrane region" description="Helical" evidence="2">
    <location>
        <begin position="92"/>
        <end position="116"/>
    </location>
</feature>
<dbReference type="Proteomes" id="UP000317778">
    <property type="component" value="Unassembled WGS sequence"/>
</dbReference>
<dbReference type="EMBL" id="NJBO01000003">
    <property type="protein sequence ID" value="TKJ43610.1"/>
    <property type="molecule type" value="Genomic_DNA"/>
</dbReference>
<reference evidence="3 4" key="1">
    <citation type="submission" date="2017-06" db="EMBL/GenBank/DDBJ databases">
        <title>Novel microbial phyla capable of carbon fixation and sulfur reduction in deep-sea sediments.</title>
        <authorList>
            <person name="Huang J."/>
            <person name="Baker B."/>
            <person name="Wang Y."/>
        </authorList>
    </citation>
    <scope>NUCLEOTIDE SEQUENCE [LARGE SCALE GENOMIC DNA]</scope>
    <source>
        <strain evidence="3">B3_TA06</strain>
    </source>
</reference>
<comment type="caution">
    <text evidence="3">The sequence shown here is derived from an EMBL/GenBank/DDBJ whole genome shotgun (WGS) entry which is preliminary data.</text>
</comment>
<protein>
    <submittedName>
        <fullName evidence="3">Uncharacterized protein</fullName>
    </submittedName>
</protein>
<name>A0A532V8S3_UNCT6</name>
<organism evidence="3 4">
    <name type="scientific">candidate division TA06 bacterium B3_TA06</name>
    <dbReference type="NCBI Taxonomy" id="2012487"/>
    <lineage>
        <taxon>Bacteria</taxon>
        <taxon>Bacteria division TA06</taxon>
    </lineage>
</organism>
<dbReference type="AlphaFoldDB" id="A0A532V8S3"/>
<gene>
    <name evidence="3" type="ORF">CEE36_02710</name>
</gene>
<evidence type="ECO:0000313" key="4">
    <source>
        <dbReference type="Proteomes" id="UP000317778"/>
    </source>
</evidence>
<keyword evidence="2" id="KW-1133">Transmembrane helix</keyword>
<sequence length="119" mass="13395">MTQKNPEALDPQEQKTPSPKRKPDALGWIIIGVLAFSHAVTLPLVITRIMGWRLFFSITLFVLGVLHILNSSLRLTFPSLLKTHKGYSKRNLLWFLALGIFFILTGVGWLLLSLLVGEL</sequence>
<feature type="transmembrane region" description="Helical" evidence="2">
    <location>
        <begin position="52"/>
        <end position="71"/>
    </location>
</feature>
<accession>A0A532V8S3</accession>
<evidence type="ECO:0000313" key="3">
    <source>
        <dbReference type="EMBL" id="TKJ43610.1"/>
    </source>
</evidence>
<feature type="transmembrane region" description="Helical" evidence="2">
    <location>
        <begin position="25"/>
        <end position="46"/>
    </location>
</feature>
<keyword evidence="2" id="KW-0472">Membrane</keyword>
<feature type="region of interest" description="Disordered" evidence="1">
    <location>
        <begin position="1"/>
        <end position="23"/>
    </location>
</feature>